<dbReference type="KEGG" id="ege:EM595_p0180"/>
<dbReference type="EMBL" id="LN907828">
    <property type="protein sequence ID" value="CUU25880.1"/>
    <property type="molecule type" value="Genomic_DNA"/>
</dbReference>
<gene>
    <name evidence="1" type="ORF">EM595_p0180</name>
</gene>
<reference evidence="2" key="1">
    <citation type="submission" date="2015-11" db="EMBL/GenBank/DDBJ databases">
        <authorList>
            <person name="Blom J."/>
        </authorList>
    </citation>
    <scope>NUCLEOTIDE SEQUENCE [LARGE SCALE GENOMIC DNA]</scope>
    <source>
        <plasmid evidence="2">pEM01</plasmid>
    </source>
</reference>
<accession>A0A0U5L968</accession>
<geneLocation type="plasmid" evidence="2">
    <name>pEM01</name>
</geneLocation>
<keyword evidence="2" id="KW-1185">Reference proteome</keyword>
<name>A0A0U5L968_9GAMM</name>
<proteinExistence type="predicted"/>
<dbReference type="Proteomes" id="UP000059419">
    <property type="component" value="Plasmid pEM01"/>
</dbReference>
<evidence type="ECO:0000313" key="1">
    <source>
        <dbReference type="EMBL" id="CUU25880.1"/>
    </source>
</evidence>
<organism evidence="1 2">
    <name type="scientific">Duffyella gerundensis</name>
    <dbReference type="NCBI Taxonomy" id="1619313"/>
    <lineage>
        <taxon>Bacteria</taxon>
        <taxon>Pseudomonadati</taxon>
        <taxon>Pseudomonadota</taxon>
        <taxon>Gammaproteobacteria</taxon>
        <taxon>Enterobacterales</taxon>
        <taxon>Erwiniaceae</taxon>
        <taxon>Duffyella</taxon>
    </lineage>
</organism>
<protein>
    <submittedName>
        <fullName evidence="1">Uncharacterized protein</fullName>
    </submittedName>
</protein>
<evidence type="ECO:0000313" key="2">
    <source>
        <dbReference type="Proteomes" id="UP000059419"/>
    </source>
</evidence>
<sequence>MAGPGKNSGEQKKDARCALRSLTARGPASIGCVADNIRRNEKSALRRPQLAKNYTLAQLKV</sequence>
<dbReference type="AlphaFoldDB" id="A0A0U5L968"/>